<proteinExistence type="predicted"/>
<organism evidence="1 2">
    <name type="scientific">Pedobacter yonginense</name>
    <dbReference type="NCBI Taxonomy" id="651869"/>
    <lineage>
        <taxon>Bacteria</taxon>
        <taxon>Pseudomonadati</taxon>
        <taxon>Bacteroidota</taxon>
        <taxon>Sphingobacteriia</taxon>
        <taxon>Sphingobacteriales</taxon>
        <taxon>Sphingobacteriaceae</taxon>
        <taxon>Pedobacter</taxon>
    </lineage>
</organism>
<evidence type="ECO:0000313" key="1">
    <source>
        <dbReference type="EMBL" id="PWS26127.1"/>
    </source>
</evidence>
<protein>
    <submittedName>
        <fullName evidence="1">Uncharacterized protein</fullName>
    </submittedName>
</protein>
<keyword evidence="2" id="KW-1185">Reference proteome</keyword>
<sequence length="85" mass="9799">MQANNPSSLSELARGLSCKYQQTKNGCKEVFNNSVFGFLHDYKINQAKKHAYEKRFIMKQFSEDIGNSSDQYFSTFKENSVFLLA</sequence>
<reference evidence="1 2" key="1">
    <citation type="submission" date="2018-05" db="EMBL/GenBank/DDBJ databases">
        <title>Pedobacter paludis sp. nov., isolated from wetland soil.</title>
        <authorList>
            <person name="Zhang Y."/>
            <person name="Wang G."/>
        </authorList>
    </citation>
    <scope>NUCLEOTIDE SEQUENCE [LARGE SCALE GENOMIC DNA]</scope>
    <source>
        <strain evidence="1 2">KCTC22721</strain>
    </source>
</reference>
<accession>A0A317EJ22</accession>
<dbReference type="Gene3D" id="1.10.10.60">
    <property type="entry name" value="Homeodomain-like"/>
    <property type="match status" value="1"/>
</dbReference>
<dbReference type="AlphaFoldDB" id="A0A317EJ22"/>
<dbReference type="Proteomes" id="UP000245379">
    <property type="component" value="Unassembled WGS sequence"/>
</dbReference>
<name>A0A317EJ22_9SPHI</name>
<dbReference type="EMBL" id="QGNZ01000004">
    <property type="protein sequence ID" value="PWS26127.1"/>
    <property type="molecule type" value="Genomic_DNA"/>
</dbReference>
<comment type="caution">
    <text evidence="1">The sequence shown here is derived from an EMBL/GenBank/DDBJ whole genome shotgun (WGS) entry which is preliminary data.</text>
</comment>
<gene>
    <name evidence="1" type="ORF">DHW03_15125</name>
</gene>
<evidence type="ECO:0000313" key="2">
    <source>
        <dbReference type="Proteomes" id="UP000245379"/>
    </source>
</evidence>